<keyword evidence="12" id="KW-1185">Reference proteome</keyword>
<dbReference type="GO" id="GO:0034976">
    <property type="term" value="P:response to endoplasmic reticulum stress"/>
    <property type="evidence" value="ECO:0000318"/>
    <property type="project" value="GO_Central"/>
</dbReference>
<dbReference type="VEuPathDB" id="TrichDB:TVAGG3_0496250"/>
<dbReference type="Pfam" id="PF00085">
    <property type="entry name" value="Thioredoxin"/>
    <property type="match status" value="1"/>
</dbReference>
<evidence type="ECO:0000256" key="6">
    <source>
        <dbReference type="ARBA" id="ARBA00023235"/>
    </source>
</evidence>
<dbReference type="STRING" id="5722.A2F578"/>
<keyword evidence="6" id="KW-0413">Isomerase</keyword>
<dbReference type="VEuPathDB" id="TrichDB:TVAG_267400"/>
<name>A2F578_TRIV3</name>
<sequence length="532" mass="61114">MIFLFSILSLSVFVPLSKTYSASIQTLSLDEVKSNSQLTHLTHFALFINEKSKQRKNLTQKVDQASILHDNVVFSYLTEKSIENYTKELEYSPHLFLVVKEGNVENVFPINDEEESIFPMFDFFSETKHHLFTEETELLEYLGKAPFSIITTQENFERAQQIQKDVAAQMGYVELLLTTQQILATVAENQTAIFGLYRREDGFIVNIIDDIEEIYQATYPVYRMLRKDDLETEAQPIFAIAPGELTEIVQELLIELGASFPEIVVGYATQEIMTTLSKTAPILDTKIKIAFTNPRELYYYNISGLYPTELLENDFNADEFYRITKDLFERAVNGEIVPEYQSEDIPEYDEVFQKVVGKNYLDFISNTTSESLILYMKPTCPHCRAIMPVITELATALHDAKANIRVGYIDISRNGCSEGFPSMRGVPTLYLFKDGGKNKTQLYCQRTKDEYIRNLKIISDQKIDIETVMPDSTELANHLLTIIMSLDEENPVPDEEKEAFQNYLERESNLLQSMSNSTETNETQQNDEKQEL</sequence>
<dbReference type="InterPro" id="IPR013766">
    <property type="entry name" value="Thioredoxin_domain"/>
</dbReference>
<keyword evidence="9" id="KW-0732">Signal</keyword>
<dbReference type="EC" id="5.3.4.1" evidence="4"/>
<dbReference type="PANTHER" id="PTHR18929">
    <property type="entry name" value="PROTEIN DISULFIDE ISOMERASE"/>
    <property type="match status" value="1"/>
</dbReference>
<evidence type="ECO:0000256" key="9">
    <source>
        <dbReference type="SAM" id="SignalP"/>
    </source>
</evidence>
<evidence type="ECO:0000256" key="2">
    <source>
        <dbReference type="ARBA" id="ARBA00004319"/>
    </source>
</evidence>
<accession>A2F578</accession>
<dbReference type="RefSeq" id="XP_001312901.1">
    <property type="nucleotide sequence ID" value="XM_001312900.1"/>
</dbReference>
<evidence type="ECO:0000259" key="10">
    <source>
        <dbReference type="PROSITE" id="PS51352"/>
    </source>
</evidence>
<dbReference type="InParanoid" id="A2F578"/>
<protein>
    <recommendedName>
        <fullName evidence="4">protein disulfide-isomerase</fullName>
        <ecNumber evidence="4">5.3.4.1</ecNumber>
    </recommendedName>
</protein>
<evidence type="ECO:0000256" key="4">
    <source>
        <dbReference type="ARBA" id="ARBA00012723"/>
    </source>
</evidence>
<dbReference type="EMBL" id="DS113619">
    <property type="protein sequence ID" value="EAX99971.1"/>
    <property type="molecule type" value="Genomic_DNA"/>
</dbReference>
<feature type="domain" description="Thioredoxin" evidence="10">
    <location>
        <begin position="331"/>
        <end position="460"/>
    </location>
</feature>
<evidence type="ECO:0000256" key="8">
    <source>
        <dbReference type="SAM" id="MobiDB-lite"/>
    </source>
</evidence>
<feature type="signal peptide" evidence="9">
    <location>
        <begin position="1"/>
        <end position="19"/>
    </location>
</feature>
<feature type="chain" id="PRO_5002643628" description="protein disulfide-isomerase" evidence="9">
    <location>
        <begin position="20"/>
        <end position="532"/>
    </location>
</feature>
<dbReference type="InterPro" id="IPR036249">
    <property type="entry name" value="Thioredoxin-like_sf"/>
</dbReference>
<dbReference type="GO" id="GO:0005788">
    <property type="term" value="C:endoplasmic reticulum lumen"/>
    <property type="evidence" value="ECO:0007669"/>
    <property type="project" value="UniProtKB-SubCell"/>
</dbReference>
<dbReference type="PROSITE" id="PS51352">
    <property type="entry name" value="THIOREDOXIN_2"/>
    <property type="match status" value="1"/>
</dbReference>
<dbReference type="Gene3D" id="3.40.30.10">
    <property type="entry name" value="Glutaredoxin"/>
    <property type="match status" value="1"/>
</dbReference>
<dbReference type="Proteomes" id="UP000001542">
    <property type="component" value="Unassembled WGS sequence"/>
</dbReference>
<reference evidence="11" key="1">
    <citation type="submission" date="2006-10" db="EMBL/GenBank/DDBJ databases">
        <authorList>
            <person name="Amadeo P."/>
            <person name="Zhao Q."/>
            <person name="Wortman J."/>
            <person name="Fraser-Liggett C."/>
            <person name="Carlton J."/>
        </authorList>
    </citation>
    <scope>NUCLEOTIDE SEQUENCE</scope>
    <source>
        <strain evidence="11">G3</strain>
    </source>
</reference>
<feature type="region of interest" description="Disordered" evidence="8">
    <location>
        <begin position="506"/>
        <end position="532"/>
    </location>
</feature>
<evidence type="ECO:0000256" key="5">
    <source>
        <dbReference type="ARBA" id="ARBA00022824"/>
    </source>
</evidence>
<comment type="similarity">
    <text evidence="3">Belongs to the protein disulfide isomerase family.</text>
</comment>
<keyword evidence="7" id="KW-0676">Redox-active center</keyword>
<comment type="subcellular location">
    <subcellularLocation>
        <location evidence="2">Endoplasmic reticulum lumen</location>
    </subcellularLocation>
</comment>
<gene>
    <name evidence="11" type="ORF">TVAG_267400</name>
</gene>
<evidence type="ECO:0000256" key="3">
    <source>
        <dbReference type="ARBA" id="ARBA00006347"/>
    </source>
</evidence>
<reference evidence="11" key="2">
    <citation type="journal article" date="2007" name="Science">
        <title>Draft genome sequence of the sexually transmitted pathogen Trichomonas vaginalis.</title>
        <authorList>
            <person name="Carlton J.M."/>
            <person name="Hirt R.P."/>
            <person name="Silva J.C."/>
            <person name="Delcher A.L."/>
            <person name="Schatz M."/>
            <person name="Zhao Q."/>
            <person name="Wortman J.R."/>
            <person name="Bidwell S.L."/>
            <person name="Alsmark U.C.M."/>
            <person name="Besteiro S."/>
            <person name="Sicheritz-Ponten T."/>
            <person name="Noel C.J."/>
            <person name="Dacks J.B."/>
            <person name="Foster P.G."/>
            <person name="Simillion C."/>
            <person name="Van de Peer Y."/>
            <person name="Miranda-Saavedra D."/>
            <person name="Barton G.J."/>
            <person name="Westrop G.D."/>
            <person name="Mueller S."/>
            <person name="Dessi D."/>
            <person name="Fiori P.L."/>
            <person name="Ren Q."/>
            <person name="Paulsen I."/>
            <person name="Zhang H."/>
            <person name="Bastida-Corcuera F.D."/>
            <person name="Simoes-Barbosa A."/>
            <person name="Brown M.T."/>
            <person name="Hayes R.D."/>
            <person name="Mukherjee M."/>
            <person name="Okumura C.Y."/>
            <person name="Schneider R."/>
            <person name="Smith A.J."/>
            <person name="Vanacova S."/>
            <person name="Villalvazo M."/>
            <person name="Haas B.J."/>
            <person name="Pertea M."/>
            <person name="Feldblyum T.V."/>
            <person name="Utterback T.R."/>
            <person name="Shu C.L."/>
            <person name="Osoegawa K."/>
            <person name="de Jong P.J."/>
            <person name="Hrdy I."/>
            <person name="Horvathova L."/>
            <person name="Zubacova Z."/>
            <person name="Dolezal P."/>
            <person name="Malik S.B."/>
            <person name="Logsdon J.M. Jr."/>
            <person name="Henze K."/>
            <person name="Gupta A."/>
            <person name="Wang C.C."/>
            <person name="Dunne R.L."/>
            <person name="Upcroft J.A."/>
            <person name="Upcroft P."/>
            <person name="White O."/>
            <person name="Salzberg S.L."/>
            <person name="Tang P."/>
            <person name="Chiu C.-H."/>
            <person name="Lee Y.-S."/>
            <person name="Embley T.M."/>
            <person name="Coombs G.H."/>
            <person name="Mottram J.C."/>
            <person name="Tachezy J."/>
            <person name="Fraser-Liggett C.M."/>
            <person name="Johnson P.J."/>
        </authorList>
    </citation>
    <scope>NUCLEOTIDE SEQUENCE [LARGE SCALE GENOMIC DNA]</scope>
    <source>
        <strain evidence="11">G3</strain>
    </source>
</reference>
<evidence type="ECO:0000256" key="7">
    <source>
        <dbReference type="ARBA" id="ARBA00023284"/>
    </source>
</evidence>
<evidence type="ECO:0000256" key="1">
    <source>
        <dbReference type="ARBA" id="ARBA00001182"/>
    </source>
</evidence>
<proteinExistence type="inferred from homology"/>
<keyword evidence="5" id="KW-0256">Endoplasmic reticulum</keyword>
<dbReference type="SUPFAM" id="SSF52833">
    <property type="entry name" value="Thioredoxin-like"/>
    <property type="match status" value="1"/>
</dbReference>
<organism evidence="11 12">
    <name type="scientific">Trichomonas vaginalis (strain ATCC PRA-98 / G3)</name>
    <dbReference type="NCBI Taxonomy" id="412133"/>
    <lineage>
        <taxon>Eukaryota</taxon>
        <taxon>Metamonada</taxon>
        <taxon>Parabasalia</taxon>
        <taxon>Trichomonadida</taxon>
        <taxon>Trichomonadidae</taxon>
        <taxon>Trichomonas</taxon>
    </lineage>
</organism>
<dbReference type="GO" id="GO:0006457">
    <property type="term" value="P:protein folding"/>
    <property type="evidence" value="ECO:0000318"/>
    <property type="project" value="GO_Central"/>
</dbReference>
<evidence type="ECO:0000313" key="11">
    <source>
        <dbReference type="EMBL" id="EAX99971.1"/>
    </source>
</evidence>
<feature type="compositionally biased region" description="Polar residues" evidence="8">
    <location>
        <begin position="509"/>
        <end position="524"/>
    </location>
</feature>
<dbReference type="GO" id="GO:0005783">
    <property type="term" value="C:endoplasmic reticulum"/>
    <property type="evidence" value="ECO:0000318"/>
    <property type="project" value="GO_Central"/>
</dbReference>
<comment type="catalytic activity">
    <reaction evidence="1">
        <text>Catalyzes the rearrangement of -S-S- bonds in proteins.</text>
        <dbReference type="EC" id="5.3.4.1"/>
    </reaction>
</comment>
<dbReference type="KEGG" id="tva:4757791"/>
<dbReference type="GO" id="GO:0003756">
    <property type="term" value="F:protein disulfide isomerase activity"/>
    <property type="evidence" value="ECO:0000318"/>
    <property type="project" value="GO_Central"/>
</dbReference>
<evidence type="ECO:0000313" key="12">
    <source>
        <dbReference type="Proteomes" id="UP000001542"/>
    </source>
</evidence>
<dbReference type="OrthoDB" id="427280at2759"/>
<dbReference type="eggNOG" id="KOG0190">
    <property type="taxonomic scope" value="Eukaryota"/>
</dbReference>
<dbReference type="AlphaFoldDB" id="A2F578"/>
<dbReference type="PANTHER" id="PTHR18929:SF132">
    <property type="entry name" value="PROTEIN DISULFIDE-ISOMERASE A3"/>
    <property type="match status" value="1"/>
</dbReference>